<protein>
    <recommendedName>
        <fullName evidence="3">Fe-S oxidoreductase</fullName>
    </recommendedName>
</protein>
<dbReference type="OrthoDB" id="36424at2157"/>
<evidence type="ECO:0000313" key="1">
    <source>
        <dbReference type="EMBL" id="KUH32298.1"/>
    </source>
</evidence>
<gene>
    <name evidence="1" type="ORF">APY94_10400</name>
</gene>
<reference evidence="1 2" key="1">
    <citation type="submission" date="2015-10" db="EMBL/GenBank/DDBJ databases">
        <title>Draft genome sequence of Thermococcus celericrescens strain DSM 17994.</title>
        <authorList>
            <person name="Hong S.-J."/>
            <person name="Park C.-E."/>
            <person name="Shin J.-H."/>
        </authorList>
    </citation>
    <scope>NUCLEOTIDE SEQUENCE [LARGE SCALE GENOMIC DNA]</scope>
    <source>
        <strain evidence="1 2">DSM 17994</strain>
    </source>
</reference>
<dbReference type="EMBL" id="LLYW01000036">
    <property type="protein sequence ID" value="KUH32298.1"/>
    <property type="molecule type" value="Genomic_DNA"/>
</dbReference>
<keyword evidence="2" id="KW-1185">Reference proteome</keyword>
<comment type="caution">
    <text evidence="1">The sequence shown here is derived from an EMBL/GenBank/DDBJ whole genome shotgun (WGS) entry which is preliminary data.</text>
</comment>
<dbReference type="Proteomes" id="UP000053462">
    <property type="component" value="Unassembled WGS sequence"/>
</dbReference>
<evidence type="ECO:0008006" key="3">
    <source>
        <dbReference type="Google" id="ProtNLM"/>
    </source>
</evidence>
<dbReference type="RefSeq" id="WP_058939567.1">
    <property type="nucleotide sequence ID" value="NZ_LLYW01000036.1"/>
</dbReference>
<evidence type="ECO:0000313" key="2">
    <source>
        <dbReference type="Proteomes" id="UP000053462"/>
    </source>
</evidence>
<dbReference type="STRING" id="227598.APY94_10400"/>
<dbReference type="Pfam" id="PF03692">
    <property type="entry name" value="CxxCxxCC"/>
    <property type="match status" value="1"/>
</dbReference>
<proteinExistence type="predicted"/>
<dbReference type="InterPro" id="IPR005358">
    <property type="entry name" value="Puta_zinc/iron-chelating_dom"/>
</dbReference>
<dbReference type="PANTHER" id="PTHR35866">
    <property type="entry name" value="PUTATIVE-RELATED"/>
    <property type="match status" value="1"/>
</dbReference>
<organism evidence="1 2">
    <name type="scientific">Thermococcus celericrescens</name>
    <dbReference type="NCBI Taxonomy" id="227598"/>
    <lineage>
        <taxon>Archaea</taxon>
        <taxon>Methanobacteriati</taxon>
        <taxon>Methanobacteriota</taxon>
        <taxon>Thermococci</taxon>
        <taxon>Thermococcales</taxon>
        <taxon>Thermococcaceae</taxon>
        <taxon>Thermococcus</taxon>
    </lineage>
</organism>
<sequence>MRFKPKPFREPVSFRCLYCPDCCRGRHIYLTLNDIERISGAGHDPQDFVTFSVEGDKIRFVLAVREWDLGCVFHDPETGKCRVHYANPIICRIYPFMVSRKPLGVDGEMPFEYMGQRLWLYYDESCPGINAEEPETTITPEEIAELGLRFEREFERTDMAGFAELLDTMMGEAFSEEK</sequence>
<name>A0A100XWI2_9EURY</name>
<dbReference type="PANTHER" id="PTHR35866:SF2">
    <property type="entry name" value="YKGJ FAMILY CYSTEINE CLUSTER PROTEIN"/>
    <property type="match status" value="1"/>
</dbReference>
<dbReference type="AlphaFoldDB" id="A0A100XWI2"/>
<accession>A0A100XWI2</accession>